<dbReference type="HOGENOM" id="CLU_3415367_0_0_1"/>
<dbReference type="GO" id="GO:0016779">
    <property type="term" value="F:nucleotidyltransferase activity"/>
    <property type="evidence" value="ECO:0007669"/>
    <property type="project" value="UniProtKB-KW"/>
</dbReference>
<protein>
    <submittedName>
        <fullName evidence="1">Phosphatidate cytidylyltransferase</fullName>
    </submittedName>
</protein>
<organism evidence="1 2">
    <name type="scientific">Caenorhabditis elegans</name>
    <dbReference type="NCBI Taxonomy" id="6239"/>
    <lineage>
        <taxon>Eukaryota</taxon>
        <taxon>Metazoa</taxon>
        <taxon>Ecdysozoa</taxon>
        <taxon>Nematoda</taxon>
        <taxon>Chromadorea</taxon>
        <taxon>Rhabditida</taxon>
        <taxon>Rhabditina</taxon>
        <taxon>Rhabditomorpha</taxon>
        <taxon>Rhabditoidea</taxon>
        <taxon>Rhabditidae</taxon>
        <taxon>Peloderinae</taxon>
        <taxon>Caenorhabditis</taxon>
    </lineage>
</organism>
<keyword evidence="1" id="KW-0548">Nucleotidyltransferase</keyword>
<sequence>MDLEAKLNNYSKRFQEIILVPVICNGF</sequence>
<dbReference type="AGR" id="WB:WBGene00185118"/>
<reference evidence="1 2" key="1">
    <citation type="journal article" date="1998" name="Science">
        <title>Genome sequence of the nematode C. elegans: a platform for investigating biology.</title>
        <authorList>
            <consortium name="The C. elegans sequencing consortium"/>
            <person name="Sulson J.E."/>
            <person name="Waterston R."/>
        </authorList>
    </citation>
    <scope>NUCLEOTIDE SEQUENCE [LARGE SCALE GENOMIC DNA]</scope>
    <source>
        <strain evidence="1 2">Bristol N2</strain>
    </source>
</reference>
<dbReference type="AlphaFoldDB" id="C1P652"/>
<accession>C1P652</accession>
<dbReference type="WormBase" id="K02E2.11">
    <property type="protein sequence ID" value="CE43626"/>
    <property type="gene ID" value="WBGene00185118"/>
</dbReference>
<evidence type="ECO:0000313" key="1">
    <source>
        <dbReference type="EMBL" id="CAX65066.1"/>
    </source>
</evidence>
<proteinExistence type="predicted"/>
<evidence type="ECO:0000313" key="3">
    <source>
        <dbReference type="WormBase" id="K02E2.11"/>
    </source>
</evidence>
<dbReference type="PaxDb" id="6239-K02E2.11"/>
<dbReference type="Proteomes" id="UP000001940">
    <property type="component" value="Chromosome V"/>
</dbReference>
<name>C1P652_CAEEL</name>
<gene>
    <name evidence="1" type="ORF">CELE_K02E2.11</name>
    <name evidence="1 3" type="ORF">K02E2.11</name>
</gene>
<keyword evidence="2" id="KW-1185">Reference proteome</keyword>
<dbReference type="STRING" id="6239.K02E2.11.1"/>
<dbReference type="EMBL" id="BX284605">
    <property type="protein sequence ID" value="CAX65066.1"/>
    <property type="molecule type" value="Genomic_DNA"/>
</dbReference>
<evidence type="ECO:0000313" key="2">
    <source>
        <dbReference type="Proteomes" id="UP000001940"/>
    </source>
</evidence>
<dbReference type="InParanoid" id="C1P652"/>
<dbReference type="Bgee" id="WBGene00185118">
    <property type="expression patterns" value="Expressed in pharyngeal muscle cell (C elegans) and 3 other cell types or tissues"/>
</dbReference>
<keyword evidence="1" id="KW-0808">Transferase</keyword>